<feature type="transmembrane region" description="Helical" evidence="14">
    <location>
        <begin position="242"/>
        <end position="262"/>
    </location>
</feature>
<keyword evidence="4 13" id="KW-0813">Transport</keyword>
<evidence type="ECO:0000256" key="9">
    <source>
        <dbReference type="ARBA" id="ARBA00022989"/>
    </source>
</evidence>
<evidence type="ECO:0000313" key="16">
    <source>
        <dbReference type="Proteomes" id="UP001595799"/>
    </source>
</evidence>
<proteinExistence type="inferred from homology"/>
<evidence type="ECO:0000256" key="5">
    <source>
        <dbReference type="ARBA" id="ARBA00022475"/>
    </source>
</evidence>
<keyword evidence="9 14" id="KW-1133">Transmembrane helix</keyword>
<evidence type="ECO:0000256" key="7">
    <source>
        <dbReference type="ARBA" id="ARBA00022833"/>
    </source>
</evidence>
<name>A0ABV8UP64_9PROT</name>
<evidence type="ECO:0000256" key="13">
    <source>
        <dbReference type="RuleBase" id="RU003943"/>
    </source>
</evidence>
<comment type="function">
    <text evidence="1">Involved in the high-affinity zinc uptake transport system.</text>
</comment>
<accession>A0ABV8UP64</accession>
<dbReference type="PANTHER" id="PTHR30477:SF23">
    <property type="entry name" value="HIGH-AFFINITY ZINC UPTAKE SYSTEM MEMBRANE PROTEIN ZNUB"/>
    <property type="match status" value="1"/>
</dbReference>
<dbReference type="NCBIfam" id="NF007089">
    <property type="entry name" value="PRK09543.1"/>
    <property type="match status" value="1"/>
</dbReference>
<dbReference type="Pfam" id="PF00950">
    <property type="entry name" value="ABC-3"/>
    <property type="match status" value="1"/>
</dbReference>
<dbReference type="PANTHER" id="PTHR30477">
    <property type="entry name" value="ABC-TRANSPORTER METAL-BINDING PROTEIN"/>
    <property type="match status" value="1"/>
</dbReference>
<dbReference type="InterPro" id="IPR001626">
    <property type="entry name" value="ABC_TroCD"/>
</dbReference>
<evidence type="ECO:0000256" key="12">
    <source>
        <dbReference type="ARBA" id="ARBA00040080"/>
    </source>
</evidence>
<keyword evidence="8" id="KW-0864">Zinc transport</keyword>
<dbReference type="RefSeq" id="WP_382423083.1">
    <property type="nucleotide sequence ID" value="NZ_JBHSCW010000008.1"/>
</dbReference>
<dbReference type="SUPFAM" id="SSF81345">
    <property type="entry name" value="ABC transporter involved in vitamin B12 uptake, BtuC"/>
    <property type="match status" value="1"/>
</dbReference>
<evidence type="ECO:0000256" key="1">
    <source>
        <dbReference type="ARBA" id="ARBA00002313"/>
    </source>
</evidence>
<keyword evidence="16" id="KW-1185">Reference proteome</keyword>
<dbReference type="Gene3D" id="1.10.3470.10">
    <property type="entry name" value="ABC transporter involved in vitamin B12 uptake, BtuC"/>
    <property type="match status" value="1"/>
</dbReference>
<gene>
    <name evidence="15" type="primary">znuB</name>
    <name evidence="15" type="ORF">ACFOW6_14330</name>
</gene>
<dbReference type="CDD" id="cd06550">
    <property type="entry name" value="TM_ABC_iron-siderophores_like"/>
    <property type="match status" value="1"/>
</dbReference>
<feature type="transmembrane region" description="Helical" evidence="14">
    <location>
        <begin position="86"/>
        <end position="108"/>
    </location>
</feature>
<dbReference type="EMBL" id="JBHSCW010000008">
    <property type="protein sequence ID" value="MFC4352725.1"/>
    <property type="molecule type" value="Genomic_DNA"/>
</dbReference>
<dbReference type="InterPro" id="IPR037294">
    <property type="entry name" value="ABC_BtuC-like"/>
</dbReference>
<organism evidence="15 16">
    <name type="scientific">Fodinicurvata halophila</name>
    <dbReference type="NCBI Taxonomy" id="1419723"/>
    <lineage>
        <taxon>Bacteria</taxon>
        <taxon>Pseudomonadati</taxon>
        <taxon>Pseudomonadota</taxon>
        <taxon>Alphaproteobacteria</taxon>
        <taxon>Rhodospirillales</taxon>
        <taxon>Rhodovibrionaceae</taxon>
        <taxon>Fodinicurvata</taxon>
    </lineage>
</organism>
<evidence type="ECO:0000256" key="8">
    <source>
        <dbReference type="ARBA" id="ARBA00022906"/>
    </source>
</evidence>
<keyword evidence="10" id="KW-0406">Ion transport</keyword>
<evidence type="ECO:0000256" key="3">
    <source>
        <dbReference type="ARBA" id="ARBA00008034"/>
    </source>
</evidence>
<reference evidence="16" key="1">
    <citation type="journal article" date="2019" name="Int. J. Syst. Evol. Microbiol.">
        <title>The Global Catalogue of Microorganisms (GCM) 10K type strain sequencing project: providing services to taxonomists for standard genome sequencing and annotation.</title>
        <authorList>
            <consortium name="The Broad Institute Genomics Platform"/>
            <consortium name="The Broad Institute Genome Sequencing Center for Infectious Disease"/>
            <person name="Wu L."/>
            <person name="Ma J."/>
        </authorList>
    </citation>
    <scope>NUCLEOTIDE SEQUENCE [LARGE SCALE GENOMIC DNA]</scope>
    <source>
        <strain evidence="16">CECT 8472</strain>
    </source>
</reference>
<evidence type="ECO:0000256" key="14">
    <source>
        <dbReference type="SAM" id="Phobius"/>
    </source>
</evidence>
<evidence type="ECO:0000256" key="4">
    <source>
        <dbReference type="ARBA" id="ARBA00022448"/>
    </source>
</evidence>
<protein>
    <recommendedName>
        <fullName evidence="12">High-affinity zinc uptake system membrane protein ZnuB</fullName>
    </recommendedName>
</protein>
<feature type="transmembrane region" description="Helical" evidence="14">
    <location>
        <begin position="120"/>
        <end position="146"/>
    </location>
</feature>
<keyword evidence="5" id="KW-1003">Cell membrane</keyword>
<evidence type="ECO:0000256" key="6">
    <source>
        <dbReference type="ARBA" id="ARBA00022692"/>
    </source>
</evidence>
<comment type="caution">
    <text evidence="15">The sequence shown here is derived from an EMBL/GenBank/DDBJ whole genome shotgun (WGS) entry which is preliminary data.</text>
</comment>
<feature type="transmembrane region" description="Helical" evidence="14">
    <location>
        <begin position="6"/>
        <end position="29"/>
    </location>
</feature>
<evidence type="ECO:0000256" key="10">
    <source>
        <dbReference type="ARBA" id="ARBA00023065"/>
    </source>
</evidence>
<keyword evidence="11 14" id="KW-0472">Membrane</keyword>
<dbReference type="Proteomes" id="UP001595799">
    <property type="component" value="Unassembled WGS sequence"/>
</dbReference>
<feature type="transmembrane region" description="Helical" evidence="14">
    <location>
        <begin position="41"/>
        <end position="74"/>
    </location>
</feature>
<sequence length="265" mass="27770">MLDDFLVRAFLAGTGLALVAGPLGCFVVWRRMAYFGDSLSHTALLGIALGFLLGIDPQLGVVASCIAMALLVVGLQQQNRLPTDTLLGILAHSGLALGLVAIAFLDNLRVDLMGYLFGDILAVTVVDLAWIYAGAVLVLGLLVLVWRRLLFATLHEDLARAEGVSVLLLRLVLMLTMAVTIAAAMKIVGILLITSMLIIPAATARRFASTPEQMAVLAALAGVVSVAGGLWGSLLYDTPSGPSIVVCALLLFLVSLALGGLLRRA</sequence>
<feature type="transmembrane region" description="Helical" evidence="14">
    <location>
        <begin position="214"/>
        <end position="236"/>
    </location>
</feature>
<comment type="subcellular location">
    <subcellularLocation>
        <location evidence="2 13">Cell membrane</location>
        <topology evidence="2 13">Multi-pass membrane protein</topology>
    </subcellularLocation>
</comment>
<evidence type="ECO:0000313" key="15">
    <source>
        <dbReference type="EMBL" id="MFC4352725.1"/>
    </source>
</evidence>
<evidence type="ECO:0000256" key="2">
    <source>
        <dbReference type="ARBA" id="ARBA00004651"/>
    </source>
</evidence>
<comment type="similarity">
    <text evidence="3 13">Belongs to the ABC-3 integral membrane protein family.</text>
</comment>
<feature type="transmembrane region" description="Helical" evidence="14">
    <location>
        <begin position="166"/>
        <end position="193"/>
    </location>
</feature>
<keyword evidence="6 13" id="KW-0812">Transmembrane</keyword>
<keyword evidence="7" id="KW-0862">Zinc</keyword>
<evidence type="ECO:0000256" key="11">
    <source>
        <dbReference type="ARBA" id="ARBA00023136"/>
    </source>
</evidence>